<evidence type="ECO:0000313" key="2">
    <source>
        <dbReference type="Proteomes" id="UP001060170"/>
    </source>
</evidence>
<evidence type="ECO:0000313" key="1">
    <source>
        <dbReference type="EMBL" id="KAI7951467.1"/>
    </source>
</evidence>
<organism evidence="1 2">
    <name type="scientific">Puccinia striiformis f. sp. tritici</name>
    <dbReference type="NCBI Taxonomy" id="168172"/>
    <lineage>
        <taxon>Eukaryota</taxon>
        <taxon>Fungi</taxon>
        <taxon>Dikarya</taxon>
        <taxon>Basidiomycota</taxon>
        <taxon>Pucciniomycotina</taxon>
        <taxon>Pucciniomycetes</taxon>
        <taxon>Pucciniales</taxon>
        <taxon>Pucciniaceae</taxon>
        <taxon>Puccinia</taxon>
    </lineage>
</organism>
<proteinExistence type="predicted"/>
<reference evidence="1 2" key="3">
    <citation type="journal article" date="2022" name="Microbiol. Spectr.">
        <title>Folding features and dynamics of 3D genome architecture in plant fungal pathogens.</title>
        <authorList>
            <person name="Xia C."/>
        </authorList>
    </citation>
    <scope>NUCLEOTIDE SEQUENCE [LARGE SCALE GENOMIC DNA]</scope>
    <source>
        <strain evidence="1 2">93-210</strain>
    </source>
</reference>
<keyword evidence="2" id="KW-1185">Reference proteome</keyword>
<feature type="non-terminal residue" evidence="1">
    <location>
        <position position="70"/>
    </location>
</feature>
<reference evidence="2" key="2">
    <citation type="journal article" date="2018" name="Mol. Plant Microbe Interact.">
        <title>Genome sequence resources for the wheat stripe rust pathogen (Puccinia striiformis f. sp. tritici) and the barley stripe rust pathogen (Puccinia striiformis f. sp. hordei).</title>
        <authorList>
            <person name="Xia C."/>
            <person name="Wang M."/>
            <person name="Yin C."/>
            <person name="Cornejo O.E."/>
            <person name="Hulbert S.H."/>
            <person name="Chen X."/>
        </authorList>
    </citation>
    <scope>NUCLEOTIDE SEQUENCE [LARGE SCALE GENOMIC DNA]</scope>
    <source>
        <strain evidence="2">93-210</strain>
    </source>
</reference>
<reference evidence="2" key="1">
    <citation type="journal article" date="2018" name="BMC Genomics">
        <title>Genomic insights into host adaptation between the wheat stripe rust pathogen (Puccinia striiformis f. sp. tritici) and the barley stripe rust pathogen (Puccinia striiformis f. sp. hordei).</title>
        <authorList>
            <person name="Xia C."/>
            <person name="Wang M."/>
            <person name="Yin C."/>
            <person name="Cornejo O.E."/>
            <person name="Hulbert S.H."/>
            <person name="Chen X."/>
        </authorList>
    </citation>
    <scope>NUCLEOTIDE SEQUENCE [LARGE SCALE GENOMIC DNA]</scope>
    <source>
        <strain evidence="2">93-210</strain>
    </source>
</reference>
<sequence>MANQMYWNHNEVDKGLSSNGVLLGWCRSSHQNIRGDAGQQVWGNLRGSQHDHQDPLQTAYWQELRLGSVQ</sequence>
<dbReference type="EMBL" id="CM045871">
    <property type="protein sequence ID" value="KAI7951467.1"/>
    <property type="molecule type" value="Genomic_DNA"/>
</dbReference>
<accession>A0ACC0ED70</accession>
<dbReference type="Proteomes" id="UP001060170">
    <property type="component" value="Chromosome 7"/>
</dbReference>
<protein>
    <submittedName>
        <fullName evidence="1">Uncharacterized protein</fullName>
    </submittedName>
</protein>
<gene>
    <name evidence="1" type="ORF">MJO28_007151</name>
</gene>
<name>A0ACC0ED70_9BASI</name>
<comment type="caution">
    <text evidence="1">The sequence shown here is derived from an EMBL/GenBank/DDBJ whole genome shotgun (WGS) entry which is preliminary data.</text>
</comment>